<dbReference type="PANTHER" id="PTHR42988">
    <property type="entry name" value="PHOSPHOHYDROLASE"/>
    <property type="match status" value="1"/>
</dbReference>
<accession>X1NJB9</accession>
<dbReference type="InterPro" id="IPR004843">
    <property type="entry name" value="Calcineurin-like_PHP"/>
</dbReference>
<keyword evidence="1" id="KW-0479">Metal-binding</keyword>
<dbReference type="EMBL" id="BARV01022032">
    <property type="protein sequence ID" value="GAI30316.1"/>
    <property type="molecule type" value="Genomic_DNA"/>
</dbReference>
<proteinExistence type="inferred from homology"/>
<dbReference type="Gene3D" id="3.60.21.40">
    <property type="entry name" value="GpdQ, catalytic alpha/beta sandwich domain"/>
    <property type="match status" value="1"/>
</dbReference>
<evidence type="ECO:0000313" key="6">
    <source>
        <dbReference type="EMBL" id="GAI30316.1"/>
    </source>
</evidence>
<dbReference type="InterPro" id="IPR050884">
    <property type="entry name" value="CNP_phosphodiesterase-III"/>
</dbReference>
<feature type="non-terminal residue" evidence="6">
    <location>
        <position position="1"/>
    </location>
</feature>
<reference evidence="6" key="1">
    <citation type="journal article" date="2014" name="Front. Microbiol.">
        <title>High frequency of phylogenetically diverse reductive dehalogenase-homologous genes in deep subseafloor sedimentary metagenomes.</title>
        <authorList>
            <person name="Kawai M."/>
            <person name="Futagami T."/>
            <person name="Toyoda A."/>
            <person name="Takaki Y."/>
            <person name="Nishi S."/>
            <person name="Hori S."/>
            <person name="Arai W."/>
            <person name="Tsubouchi T."/>
            <person name="Morono Y."/>
            <person name="Uchiyama I."/>
            <person name="Ito T."/>
            <person name="Fujiyama A."/>
            <person name="Inagaki F."/>
            <person name="Takami H."/>
        </authorList>
    </citation>
    <scope>NUCLEOTIDE SEQUENCE</scope>
    <source>
        <strain evidence="6">Expedition CK06-06</strain>
    </source>
</reference>
<comment type="similarity">
    <text evidence="4">Belongs to the cyclic nucleotide phosphodiesterase class-III family.</text>
</comment>
<keyword evidence="3" id="KW-0408">Iron</keyword>
<name>X1NJB9_9ZZZZ</name>
<dbReference type="Pfam" id="PF00149">
    <property type="entry name" value="Metallophos"/>
    <property type="match status" value="1"/>
</dbReference>
<sequence>GDLTDDGYAYEYNMAKTYIDRIETENVIIVPGNHDARNEGHKLFEEIFQTRFPHYKNDKTLPSEALGSLPGYIH</sequence>
<dbReference type="InterPro" id="IPR029052">
    <property type="entry name" value="Metallo-depent_PP-like"/>
</dbReference>
<gene>
    <name evidence="6" type="ORF">S06H3_36383</name>
</gene>
<comment type="caution">
    <text evidence="6">The sequence shown here is derived from an EMBL/GenBank/DDBJ whole genome shotgun (WGS) entry which is preliminary data.</text>
</comment>
<evidence type="ECO:0000259" key="5">
    <source>
        <dbReference type="Pfam" id="PF00149"/>
    </source>
</evidence>
<dbReference type="GO" id="GO:0016787">
    <property type="term" value="F:hydrolase activity"/>
    <property type="evidence" value="ECO:0007669"/>
    <property type="project" value="UniProtKB-KW"/>
</dbReference>
<evidence type="ECO:0000256" key="3">
    <source>
        <dbReference type="ARBA" id="ARBA00023004"/>
    </source>
</evidence>
<evidence type="ECO:0000256" key="4">
    <source>
        <dbReference type="ARBA" id="ARBA00025742"/>
    </source>
</evidence>
<evidence type="ECO:0000256" key="1">
    <source>
        <dbReference type="ARBA" id="ARBA00022723"/>
    </source>
</evidence>
<dbReference type="InterPro" id="IPR042283">
    <property type="entry name" value="GpdQ_catalytic"/>
</dbReference>
<dbReference type="AlphaFoldDB" id="X1NJB9"/>
<dbReference type="PANTHER" id="PTHR42988:SF2">
    <property type="entry name" value="CYCLIC NUCLEOTIDE PHOSPHODIESTERASE CBUA0032-RELATED"/>
    <property type="match status" value="1"/>
</dbReference>
<evidence type="ECO:0000256" key="2">
    <source>
        <dbReference type="ARBA" id="ARBA00022801"/>
    </source>
</evidence>
<organism evidence="6">
    <name type="scientific">marine sediment metagenome</name>
    <dbReference type="NCBI Taxonomy" id="412755"/>
    <lineage>
        <taxon>unclassified sequences</taxon>
        <taxon>metagenomes</taxon>
        <taxon>ecological metagenomes</taxon>
    </lineage>
</organism>
<protein>
    <recommendedName>
        <fullName evidence="5">Calcineurin-like phosphoesterase domain-containing protein</fullName>
    </recommendedName>
</protein>
<feature type="domain" description="Calcineurin-like phosphoesterase" evidence="5">
    <location>
        <begin position="1"/>
        <end position="63"/>
    </location>
</feature>
<keyword evidence="2" id="KW-0378">Hydrolase</keyword>
<dbReference type="SUPFAM" id="SSF56300">
    <property type="entry name" value="Metallo-dependent phosphatases"/>
    <property type="match status" value="1"/>
</dbReference>
<dbReference type="GO" id="GO:0046872">
    <property type="term" value="F:metal ion binding"/>
    <property type="evidence" value="ECO:0007669"/>
    <property type="project" value="UniProtKB-KW"/>
</dbReference>